<name>A0A2T0WWA4_9BACT</name>
<comment type="caution">
    <text evidence="1">The sequence shown here is derived from an EMBL/GenBank/DDBJ whole genome shotgun (WGS) entry which is preliminary data.</text>
</comment>
<evidence type="ECO:0000313" key="2">
    <source>
        <dbReference type="Proteomes" id="UP000238157"/>
    </source>
</evidence>
<dbReference type="Gene3D" id="1.10.10.10">
    <property type="entry name" value="Winged helix-like DNA-binding domain superfamily/Winged helix DNA-binding domain"/>
    <property type="match status" value="1"/>
</dbReference>
<dbReference type="AlphaFoldDB" id="A0A2T0WWA4"/>
<sequence>MSFPRNYIEPNILRLAIFEMIRMRKGSSFCPSEVVRWLYPNAWQHFMVDVQSEMMEMYRSGLILVSQKGDPIDPNQSPKGPVRISKVVETL</sequence>
<protein>
    <submittedName>
        <fullName evidence="1">Uncharacterized protein DUF3253</fullName>
    </submittedName>
</protein>
<gene>
    <name evidence="1" type="ORF">CLW00_101652</name>
</gene>
<proteinExistence type="predicted"/>
<evidence type="ECO:0000313" key="1">
    <source>
        <dbReference type="EMBL" id="PRY90976.1"/>
    </source>
</evidence>
<accession>A0A2T0WWA4</accession>
<keyword evidence="2" id="KW-1185">Reference proteome</keyword>
<organism evidence="1 2">
    <name type="scientific">Mongoliibacter ruber</name>
    <dbReference type="NCBI Taxonomy" id="1750599"/>
    <lineage>
        <taxon>Bacteria</taxon>
        <taxon>Pseudomonadati</taxon>
        <taxon>Bacteroidota</taxon>
        <taxon>Cytophagia</taxon>
        <taxon>Cytophagales</taxon>
        <taxon>Cyclobacteriaceae</taxon>
        <taxon>Mongoliibacter</taxon>
    </lineage>
</organism>
<dbReference type="InterPro" id="IPR036390">
    <property type="entry name" value="WH_DNA-bd_sf"/>
</dbReference>
<dbReference type="InterPro" id="IPR021660">
    <property type="entry name" value="DUF3253"/>
</dbReference>
<reference evidence="1 2" key="1">
    <citation type="submission" date="2018-03" db="EMBL/GenBank/DDBJ databases">
        <title>Genomic Encyclopedia of Archaeal and Bacterial Type Strains, Phase II (KMG-II): from individual species to whole genera.</title>
        <authorList>
            <person name="Goeker M."/>
        </authorList>
    </citation>
    <scope>NUCLEOTIDE SEQUENCE [LARGE SCALE GENOMIC DNA]</scope>
    <source>
        <strain evidence="1 2">DSM 27929</strain>
    </source>
</reference>
<dbReference type="RefSeq" id="WP_245917153.1">
    <property type="nucleotide sequence ID" value="NZ_PVTR01000001.1"/>
</dbReference>
<dbReference type="Pfam" id="PF11625">
    <property type="entry name" value="DUF3253"/>
    <property type="match status" value="1"/>
</dbReference>
<dbReference type="EMBL" id="PVTR01000001">
    <property type="protein sequence ID" value="PRY90976.1"/>
    <property type="molecule type" value="Genomic_DNA"/>
</dbReference>
<dbReference type="Proteomes" id="UP000238157">
    <property type="component" value="Unassembled WGS sequence"/>
</dbReference>
<dbReference type="InterPro" id="IPR036388">
    <property type="entry name" value="WH-like_DNA-bd_sf"/>
</dbReference>
<dbReference type="SUPFAM" id="SSF46785">
    <property type="entry name" value="Winged helix' DNA-binding domain"/>
    <property type="match status" value="1"/>
</dbReference>